<protein>
    <submittedName>
        <fullName evidence="1">Uncharacterized protein</fullName>
    </submittedName>
</protein>
<gene>
    <name evidence="1" type="ORF">NPIL_91951</name>
</gene>
<name>A0A8X6QD32_NEPPI</name>
<dbReference type="AlphaFoldDB" id="A0A8X6QD32"/>
<comment type="caution">
    <text evidence="1">The sequence shown here is derived from an EMBL/GenBank/DDBJ whole genome shotgun (WGS) entry which is preliminary data.</text>
</comment>
<dbReference type="PANTHER" id="PTHR38681:SF1">
    <property type="entry name" value="RETROVIRUS-RELATED POL POLYPROTEIN FROM TRANSPOSON 412-LIKE PROTEIN"/>
    <property type="match status" value="1"/>
</dbReference>
<sequence length="176" mass="19785">MSTEDGERNGLPKEEDLQATTAEIIYGTHIRLLGEFLCPSKQNADPATFVGRQRVNAASISSNDSTSRTKYDFREQGFDHMQPYFSADRLYNKCLYPPYEGSYKIVNRIEKVFRILRHGKEVSVSVDQLKLACVPKELVDIPAGVLGKKKVSSEPYEFLDTGEETSTGSSGIFYRT</sequence>
<proteinExistence type="predicted"/>
<accession>A0A8X6QD32</accession>
<dbReference type="PANTHER" id="PTHR38681">
    <property type="entry name" value="RETROVIRUS-RELATED POL POLYPROTEIN FROM TRANSPOSON 412-LIKE PROTEIN-RELATED"/>
    <property type="match status" value="1"/>
</dbReference>
<dbReference type="OrthoDB" id="422540at2759"/>
<dbReference type="EMBL" id="BMAW01125395">
    <property type="protein sequence ID" value="GFU12148.1"/>
    <property type="molecule type" value="Genomic_DNA"/>
</dbReference>
<organism evidence="1 2">
    <name type="scientific">Nephila pilipes</name>
    <name type="common">Giant wood spider</name>
    <name type="synonym">Nephila maculata</name>
    <dbReference type="NCBI Taxonomy" id="299642"/>
    <lineage>
        <taxon>Eukaryota</taxon>
        <taxon>Metazoa</taxon>
        <taxon>Ecdysozoa</taxon>
        <taxon>Arthropoda</taxon>
        <taxon>Chelicerata</taxon>
        <taxon>Arachnida</taxon>
        <taxon>Araneae</taxon>
        <taxon>Araneomorphae</taxon>
        <taxon>Entelegynae</taxon>
        <taxon>Araneoidea</taxon>
        <taxon>Nephilidae</taxon>
        <taxon>Nephila</taxon>
    </lineage>
</organism>
<keyword evidence="2" id="KW-1185">Reference proteome</keyword>
<reference evidence="1" key="1">
    <citation type="submission" date="2020-08" db="EMBL/GenBank/DDBJ databases">
        <title>Multicomponent nature underlies the extraordinary mechanical properties of spider dragline silk.</title>
        <authorList>
            <person name="Kono N."/>
            <person name="Nakamura H."/>
            <person name="Mori M."/>
            <person name="Yoshida Y."/>
            <person name="Ohtoshi R."/>
            <person name="Malay A.D."/>
            <person name="Moran D.A.P."/>
            <person name="Tomita M."/>
            <person name="Numata K."/>
            <person name="Arakawa K."/>
        </authorList>
    </citation>
    <scope>NUCLEOTIDE SEQUENCE</scope>
</reference>
<dbReference type="Proteomes" id="UP000887013">
    <property type="component" value="Unassembled WGS sequence"/>
</dbReference>
<evidence type="ECO:0000313" key="2">
    <source>
        <dbReference type="Proteomes" id="UP000887013"/>
    </source>
</evidence>
<evidence type="ECO:0000313" key="1">
    <source>
        <dbReference type="EMBL" id="GFU12148.1"/>
    </source>
</evidence>